<evidence type="ECO:0000313" key="10">
    <source>
        <dbReference type="Ensembl" id="ENSDCDP00010025002.1"/>
    </source>
</evidence>
<dbReference type="InterPro" id="IPR008253">
    <property type="entry name" value="Marvel"/>
</dbReference>
<keyword evidence="3 6" id="KW-0812">Transmembrane</keyword>
<dbReference type="GeneTree" id="ENSGT00950000182935"/>
<comment type="subcellular location">
    <subcellularLocation>
        <location evidence="1">Membrane</location>
        <topology evidence="1">Multi-pass membrane protein</topology>
    </subcellularLocation>
</comment>
<evidence type="ECO:0000256" key="8">
    <source>
        <dbReference type="SAM" id="Phobius"/>
    </source>
</evidence>
<feature type="transmembrane region" description="Helical" evidence="8">
    <location>
        <begin position="40"/>
        <end position="59"/>
    </location>
</feature>
<keyword evidence="12" id="KW-1185">Reference proteome</keyword>
<dbReference type="InterPro" id="IPR016579">
    <property type="entry name" value="Synaptogyrin"/>
</dbReference>
<comment type="similarity">
    <text evidence="2">Belongs to the synaptogyrin family.</text>
</comment>
<evidence type="ECO:0000313" key="12">
    <source>
        <dbReference type="Proteomes" id="UP000694580"/>
    </source>
</evidence>
<dbReference type="Ensembl" id="ENSDCDT00010031008.1">
    <property type="protein sequence ID" value="ENSDCDP00010025002.1"/>
    <property type="gene ID" value="ENSDCDG00010015940.1"/>
</dbReference>
<dbReference type="AlphaFoldDB" id="A0A8C3ZQS1"/>
<organism evidence="11 12">
    <name type="scientific">Denticeps clupeoides</name>
    <name type="common">denticle herring</name>
    <dbReference type="NCBI Taxonomy" id="299321"/>
    <lineage>
        <taxon>Eukaryota</taxon>
        <taxon>Metazoa</taxon>
        <taxon>Chordata</taxon>
        <taxon>Craniata</taxon>
        <taxon>Vertebrata</taxon>
        <taxon>Euteleostomi</taxon>
        <taxon>Actinopterygii</taxon>
        <taxon>Neopterygii</taxon>
        <taxon>Teleostei</taxon>
        <taxon>Clupei</taxon>
        <taxon>Clupeiformes</taxon>
        <taxon>Denticipitoidei</taxon>
        <taxon>Denticipitidae</taxon>
        <taxon>Denticeps</taxon>
    </lineage>
</organism>
<evidence type="ECO:0000313" key="11">
    <source>
        <dbReference type="Ensembl" id="ENSDCDP00010032437.1"/>
    </source>
</evidence>
<feature type="transmembrane region" description="Helical" evidence="8">
    <location>
        <begin position="113"/>
        <end position="139"/>
    </location>
</feature>
<sequence>MTRGTAEPRGRGGMEERTGRSGAPSSPGTFIRQPRTVLRILAWFFSIAVFAPVVNEGYINSGSERLHCIFNKSHMACNYAISVGVLTFLATIGLLLLDAWFPQISSVKDRRRIVLLEMLFSGFWTFLWFVGFCFLANQWGQTSPAELPLEQAADAARAAIAFCFFSILIWAALTLLAAQKLLLGTDLSLFSMQHLDHHAPKSQSPTDVIGQTSLNDYKGPPVLQMLETRPQGHHVPPPAF</sequence>
<evidence type="ECO:0000256" key="5">
    <source>
        <dbReference type="ARBA" id="ARBA00023136"/>
    </source>
</evidence>
<accession>A0A8C3ZQS1</accession>
<evidence type="ECO:0000256" key="3">
    <source>
        <dbReference type="ARBA" id="ARBA00022692"/>
    </source>
</evidence>
<dbReference type="PANTHER" id="PTHR10838">
    <property type="entry name" value="SYNAPTOGYRIN"/>
    <property type="match status" value="1"/>
</dbReference>
<dbReference type="Proteomes" id="UP000694580">
    <property type="component" value="Chromosome 3"/>
</dbReference>
<dbReference type="GO" id="GO:0031594">
    <property type="term" value="C:neuromuscular junction"/>
    <property type="evidence" value="ECO:0007669"/>
    <property type="project" value="TreeGrafter"/>
</dbReference>
<feature type="domain" description="MARVEL" evidence="9">
    <location>
        <begin position="30"/>
        <end position="182"/>
    </location>
</feature>
<evidence type="ECO:0000256" key="7">
    <source>
        <dbReference type="SAM" id="MobiDB-lite"/>
    </source>
</evidence>
<name>A0A8C3ZQS1_9TELE</name>
<evidence type="ECO:0000256" key="2">
    <source>
        <dbReference type="ARBA" id="ARBA00010252"/>
    </source>
</evidence>
<reference evidence="11 12" key="1">
    <citation type="submission" date="2020-06" db="EMBL/GenBank/DDBJ databases">
        <authorList>
            <consortium name="Wellcome Sanger Institute Data Sharing"/>
        </authorList>
    </citation>
    <scope>NUCLEOTIDE SEQUENCE [LARGE SCALE GENOMIC DNA]</scope>
</reference>
<reference evidence="11" key="2">
    <citation type="submission" date="2025-05" db="UniProtKB">
        <authorList>
            <consortium name="Ensembl"/>
        </authorList>
    </citation>
    <scope>IDENTIFICATION</scope>
</reference>
<gene>
    <name evidence="11" type="primary">syngr3b</name>
    <name evidence="10" type="synonym">LOC114773771</name>
</gene>
<feature type="region of interest" description="Disordered" evidence="7">
    <location>
        <begin position="1"/>
        <end position="29"/>
    </location>
</feature>
<dbReference type="PROSITE" id="PS51225">
    <property type="entry name" value="MARVEL"/>
    <property type="match status" value="1"/>
</dbReference>
<dbReference type="OrthoDB" id="10041611at2759"/>
<evidence type="ECO:0000256" key="1">
    <source>
        <dbReference type="ARBA" id="ARBA00004141"/>
    </source>
</evidence>
<feature type="compositionally biased region" description="Basic and acidic residues" evidence="7">
    <location>
        <begin position="1"/>
        <end position="19"/>
    </location>
</feature>
<evidence type="ECO:0000256" key="6">
    <source>
        <dbReference type="PROSITE-ProRule" id="PRU00581"/>
    </source>
</evidence>
<evidence type="ECO:0000256" key="4">
    <source>
        <dbReference type="ARBA" id="ARBA00022989"/>
    </source>
</evidence>
<dbReference type="Ensembl" id="ENSDCDT00010040202.1">
    <property type="protein sequence ID" value="ENSDCDP00010032437.1"/>
    <property type="gene ID" value="ENSDCDG00010020735.1"/>
</dbReference>
<protein>
    <recommendedName>
        <fullName evidence="9">MARVEL domain-containing protein</fullName>
    </recommendedName>
</protein>
<dbReference type="GO" id="GO:0030672">
    <property type="term" value="C:synaptic vesicle membrane"/>
    <property type="evidence" value="ECO:0007669"/>
    <property type="project" value="TreeGrafter"/>
</dbReference>
<evidence type="ECO:0000259" key="9">
    <source>
        <dbReference type="PROSITE" id="PS51225"/>
    </source>
</evidence>
<proteinExistence type="inferred from homology"/>
<feature type="transmembrane region" description="Helical" evidence="8">
    <location>
        <begin position="159"/>
        <end position="178"/>
    </location>
</feature>
<dbReference type="PANTHER" id="PTHR10838:SF8">
    <property type="entry name" value="SYNAPTOGYRIN-3"/>
    <property type="match status" value="1"/>
</dbReference>
<keyword evidence="4 8" id="KW-1133">Transmembrane helix</keyword>
<keyword evidence="5 6" id="KW-0472">Membrane</keyword>
<dbReference type="Pfam" id="PF01284">
    <property type="entry name" value="MARVEL"/>
    <property type="match status" value="1"/>
</dbReference>
<feature type="transmembrane region" description="Helical" evidence="8">
    <location>
        <begin position="79"/>
        <end position="101"/>
    </location>
</feature>